<dbReference type="Gene3D" id="3.30.450.20">
    <property type="entry name" value="PAS domain"/>
    <property type="match status" value="1"/>
</dbReference>
<dbReference type="SMART" id="SM00267">
    <property type="entry name" value="GGDEF"/>
    <property type="match status" value="1"/>
</dbReference>
<feature type="transmembrane region" description="Helical" evidence="1">
    <location>
        <begin position="88"/>
        <end position="113"/>
    </location>
</feature>
<dbReference type="CDD" id="cd01948">
    <property type="entry name" value="EAL"/>
    <property type="match status" value="1"/>
</dbReference>
<dbReference type="InterPro" id="IPR000700">
    <property type="entry name" value="PAS-assoc_C"/>
</dbReference>
<dbReference type="SMART" id="SM00052">
    <property type="entry name" value="EAL"/>
    <property type="match status" value="1"/>
</dbReference>
<name>A0A3N1M198_9PROT</name>
<dbReference type="Pfam" id="PF03707">
    <property type="entry name" value="MHYT"/>
    <property type="match status" value="2"/>
</dbReference>
<reference evidence="6 7" key="1">
    <citation type="submission" date="2018-11" db="EMBL/GenBank/DDBJ databases">
        <title>Genomic Encyclopedia of Type Strains, Phase IV (KMG-IV): sequencing the most valuable type-strain genomes for metagenomic binning, comparative biology and taxonomic classification.</title>
        <authorList>
            <person name="Goeker M."/>
        </authorList>
    </citation>
    <scope>NUCLEOTIDE SEQUENCE [LARGE SCALE GENOMIC DNA]</scope>
    <source>
        <strain evidence="6 7">DSM 5900</strain>
    </source>
</reference>
<feature type="domain" description="PAC" evidence="2">
    <location>
        <begin position="355"/>
        <end position="406"/>
    </location>
</feature>
<keyword evidence="1" id="KW-0472">Membrane</keyword>
<dbReference type="InterPro" id="IPR043128">
    <property type="entry name" value="Rev_trsase/Diguanyl_cyclase"/>
</dbReference>
<feature type="domain" description="EAL" evidence="3">
    <location>
        <begin position="589"/>
        <end position="845"/>
    </location>
</feature>
<dbReference type="SUPFAM" id="SSF55785">
    <property type="entry name" value="PYP-like sensor domain (PAS domain)"/>
    <property type="match status" value="1"/>
</dbReference>
<dbReference type="PANTHER" id="PTHR44757">
    <property type="entry name" value="DIGUANYLATE CYCLASE DGCP"/>
    <property type="match status" value="1"/>
</dbReference>
<feature type="transmembrane region" description="Helical" evidence="1">
    <location>
        <begin position="56"/>
        <end position="82"/>
    </location>
</feature>
<dbReference type="InterPro" id="IPR000014">
    <property type="entry name" value="PAS"/>
</dbReference>
<dbReference type="SUPFAM" id="SSF55073">
    <property type="entry name" value="Nucleotide cyclase"/>
    <property type="match status" value="1"/>
</dbReference>
<organism evidence="6 7">
    <name type="scientific">Stella humosa</name>
    <dbReference type="NCBI Taxonomy" id="94"/>
    <lineage>
        <taxon>Bacteria</taxon>
        <taxon>Pseudomonadati</taxon>
        <taxon>Pseudomonadota</taxon>
        <taxon>Alphaproteobacteria</taxon>
        <taxon>Rhodospirillales</taxon>
        <taxon>Stellaceae</taxon>
        <taxon>Stella</taxon>
    </lineage>
</organism>
<dbReference type="Pfam" id="PF00563">
    <property type="entry name" value="EAL"/>
    <property type="match status" value="1"/>
</dbReference>
<dbReference type="PROSITE" id="PS50887">
    <property type="entry name" value="GGDEF"/>
    <property type="match status" value="1"/>
</dbReference>
<evidence type="ECO:0000313" key="7">
    <source>
        <dbReference type="Proteomes" id="UP000278222"/>
    </source>
</evidence>
<dbReference type="EMBL" id="RJKX01000013">
    <property type="protein sequence ID" value="ROP99481.1"/>
    <property type="molecule type" value="Genomic_DNA"/>
</dbReference>
<keyword evidence="7" id="KW-1185">Reference proteome</keyword>
<dbReference type="Gene3D" id="3.30.70.270">
    <property type="match status" value="1"/>
</dbReference>
<dbReference type="InterPro" id="IPR001633">
    <property type="entry name" value="EAL_dom"/>
</dbReference>
<feature type="transmembrane region" description="Helical" evidence="1">
    <location>
        <begin position="158"/>
        <end position="175"/>
    </location>
</feature>
<dbReference type="InterPro" id="IPR035965">
    <property type="entry name" value="PAS-like_dom_sf"/>
</dbReference>
<dbReference type="CDD" id="cd01949">
    <property type="entry name" value="GGDEF"/>
    <property type="match status" value="1"/>
</dbReference>
<dbReference type="GO" id="GO:0016020">
    <property type="term" value="C:membrane"/>
    <property type="evidence" value="ECO:0007669"/>
    <property type="project" value="UniProtKB-UniRule"/>
</dbReference>
<keyword evidence="1" id="KW-0812">Transmembrane</keyword>
<dbReference type="PANTHER" id="PTHR44757:SF2">
    <property type="entry name" value="BIOFILM ARCHITECTURE MAINTENANCE PROTEIN MBAA"/>
    <property type="match status" value="1"/>
</dbReference>
<proteinExistence type="predicted"/>
<dbReference type="InterPro" id="IPR000160">
    <property type="entry name" value="GGDEF_dom"/>
</dbReference>
<evidence type="ECO:0000259" key="5">
    <source>
        <dbReference type="PROSITE" id="PS50924"/>
    </source>
</evidence>
<evidence type="ECO:0000259" key="4">
    <source>
        <dbReference type="PROSITE" id="PS50887"/>
    </source>
</evidence>
<accession>A0A3N1M198</accession>
<evidence type="ECO:0000259" key="2">
    <source>
        <dbReference type="PROSITE" id="PS50113"/>
    </source>
</evidence>
<dbReference type="RefSeq" id="WP_123688869.1">
    <property type="nucleotide sequence ID" value="NZ_AP019700.1"/>
</dbReference>
<feature type="transmembrane region" description="Helical" evidence="1">
    <location>
        <begin position="229"/>
        <end position="251"/>
    </location>
</feature>
<dbReference type="NCBIfam" id="TIGR00254">
    <property type="entry name" value="GGDEF"/>
    <property type="match status" value="1"/>
</dbReference>
<dbReference type="OrthoDB" id="9793210at2"/>
<dbReference type="SUPFAM" id="SSF141868">
    <property type="entry name" value="EAL domain-like"/>
    <property type="match status" value="1"/>
</dbReference>
<feature type="transmembrane region" description="Helical" evidence="1">
    <location>
        <begin position="187"/>
        <end position="209"/>
    </location>
</feature>
<dbReference type="InterPro" id="IPR052155">
    <property type="entry name" value="Biofilm_reg_signaling"/>
</dbReference>
<comment type="caution">
    <text evidence="6">The sequence shown here is derived from an EMBL/GenBank/DDBJ whole genome shotgun (WGS) entry which is preliminary data.</text>
</comment>
<feature type="transmembrane region" description="Helical" evidence="1">
    <location>
        <begin position="120"/>
        <end position="146"/>
    </location>
</feature>
<dbReference type="Proteomes" id="UP000278222">
    <property type="component" value="Unassembled WGS sequence"/>
</dbReference>
<evidence type="ECO:0000256" key="1">
    <source>
        <dbReference type="PROSITE-ProRule" id="PRU00244"/>
    </source>
</evidence>
<dbReference type="Gene3D" id="3.20.20.450">
    <property type="entry name" value="EAL domain"/>
    <property type="match status" value="1"/>
</dbReference>
<dbReference type="InterPro" id="IPR013655">
    <property type="entry name" value="PAS_fold_3"/>
</dbReference>
<dbReference type="InterPro" id="IPR005330">
    <property type="entry name" value="MHYT_dom"/>
</dbReference>
<dbReference type="InterPro" id="IPR029787">
    <property type="entry name" value="Nucleotide_cyclase"/>
</dbReference>
<feature type="transmembrane region" description="Helical" evidence="1">
    <location>
        <begin position="20"/>
        <end position="44"/>
    </location>
</feature>
<keyword evidence="1" id="KW-1133">Transmembrane helix</keyword>
<evidence type="ECO:0000313" key="6">
    <source>
        <dbReference type="EMBL" id="ROP99481.1"/>
    </source>
</evidence>
<dbReference type="PROSITE" id="PS50924">
    <property type="entry name" value="MHYT"/>
    <property type="match status" value="1"/>
</dbReference>
<dbReference type="AlphaFoldDB" id="A0A3N1M198"/>
<dbReference type="PROSITE" id="PS50113">
    <property type="entry name" value="PAC"/>
    <property type="match status" value="1"/>
</dbReference>
<dbReference type="CDD" id="cd00130">
    <property type="entry name" value="PAS"/>
    <property type="match status" value="1"/>
</dbReference>
<dbReference type="Pfam" id="PF08447">
    <property type="entry name" value="PAS_3"/>
    <property type="match status" value="1"/>
</dbReference>
<feature type="domain" description="MHYT" evidence="5">
    <location>
        <begin position="21"/>
        <end position="215"/>
    </location>
</feature>
<sequence>MHAIAFVGPEVDLARALQGAYSPALVLLSVAISIVAAFVGLQHVHLIRAAGSRGVGFVWHVMAALALGAGVWAMHFVGMLAFELPVAVAYLPALTAGSMVPAIIAAFIALTIIGRERVTLAGTLAGGVIMGLGICAMHYIGMAAMVVPADMYFRKGPFFASIGLAILMGSVALSAQAMLHRIIASPLLVTLFSAVAMGLAVSSMHYAAMESTVYVPTSDLQQAIAAETVSRPILAGAAALATAFILLVSLVSTQLRRRIADAAESAARSEIKAGILDDQLRTIASRVPGVVYQFRRRPDGTYCFPYASEAMSGVFGVSADMAVESADPVFARIHPDDLARMVASIEESAHLLAPWQCQFRILLPDGTERWLLGNSIPRAESDGTVNWNGFVMDVSAQREAEETIQRLAFHDSLTNLPNRRQLYDRLERSAGRLQRRRQYGALFFVDLDRFKLLNDLRGHVAGDMLLQSIARRLVTVTEPDDILARLGGDEFIVAIERLGADEQNASDQAGQFGRMLLAAVRDGGPDQPVLNNTPGCSASIGICIFGGPERITGEEIVRRADTAMYNAKKAGGNAFRVFDRAMLDAMAARHVLEEDLRAAISAQQFELHFQAQVDAAGHLVGAEALLRWRHPRDGLVMPGSFIPLAEETGLIVPIGNWVLEAACNQLRAWQARSEARHLTLAVNVSARQFYQEDFVDRVMSGISQAEIPPARLKIEITESLLLRDLLDARTKVGTLRDHGVRCAIDDFGTGYSSLSYLANLDVAELKIDRSFTSKLDGADNQKELAIVQAIASLGRRLGLEVCAEGVETYAQYEVLRAARCNLFQGYLFGKPVPVDDLMPALTDQA</sequence>
<dbReference type="InterPro" id="IPR035919">
    <property type="entry name" value="EAL_sf"/>
</dbReference>
<dbReference type="PROSITE" id="PS50883">
    <property type="entry name" value="EAL"/>
    <property type="match status" value="1"/>
</dbReference>
<feature type="domain" description="GGDEF" evidence="4">
    <location>
        <begin position="438"/>
        <end position="580"/>
    </location>
</feature>
<dbReference type="Pfam" id="PF00990">
    <property type="entry name" value="GGDEF"/>
    <property type="match status" value="1"/>
</dbReference>
<evidence type="ECO:0000259" key="3">
    <source>
        <dbReference type="PROSITE" id="PS50883"/>
    </source>
</evidence>
<gene>
    <name evidence="6" type="ORF">EDC65_1260</name>
</gene>
<protein>
    <submittedName>
        <fullName evidence="6">Diguanylate cyclase (GGDEF)-like protein</fullName>
    </submittedName>
</protein>